<dbReference type="RefSeq" id="WP_139043248.1">
    <property type="nucleotide sequence ID" value="NZ_CTEE01000001.1"/>
</dbReference>
<accession>A0A0E4CMW9</accession>
<gene>
    <name evidence="2" type="ORF">BN1232_02222</name>
</gene>
<sequence>MSLVVPALANAAEQETSSEVLGGWSARHQRWLQANIRQGPDHETSTPLSEAAVRLDEAQSDGGLDPVNQLVAPKADERRARALRSAFSRLENETTERSDIPVERITGMEKWEGRVIEVDDDIFSVELRPLGGGPEVIADFSKNHLAEGDDLRLGDVVYVTARTVRGKSGPTHTSTIRLRRLGRWTEAEIAEQARRAKELAAELASYVDE</sequence>
<proteinExistence type="predicted"/>
<evidence type="ECO:0000256" key="1">
    <source>
        <dbReference type="SAM" id="MobiDB-lite"/>
    </source>
</evidence>
<organism evidence="2 3">
    <name type="scientific">Mycobacterium lentiflavum</name>
    <dbReference type="NCBI Taxonomy" id="141349"/>
    <lineage>
        <taxon>Bacteria</taxon>
        <taxon>Bacillati</taxon>
        <taxon>Actinomycetota</taxon>
        <taxon>Actinomycetes</taxon>
        <taxon>Mycobacteriales</taxon>
        <taxon>Mycobacteriaceae</taxon>
        <taxon>Mycobacterium</taxon>
        <taxon>Mycobacterium simiae complex</taxon>
    </lineage>
</organism>
<dbReference type="AlphaFoldDB" id="A0A0E4CMW9"/>
<feature type="region of interest" description="Disordered" evidence="1">
    <location>
        <begin position="1"/>
        <end position="20"/>
    </location>
</feature>
<evidence type="ECO:0000313" key="2">
    <source>
        <dbReference type="EMBL" id="CQD11819.1"/>
    </source>
</evidence>
<name>A0A0E4CMW9_MYCLN</name>
<dbReference type="OrthoDB" id="4269886at2"/>
<dbReference type="EMBL" id="CTEE01000001">
    <property type="protein sequence ID" value="CQD11819.1"/>
    <property type="molecule type" value="Genomic_DNA"/>
</dbReference>
<dbReference type="Proteomes" id="UP000199251">
    <property type="component" value="Unassembled WGS sequence"/>
</dbReference>
<reference evidence="2 3" key="1">
    <citation type="submission" date="2015-03" db="EMBL/GenBank/DDBJ databases">
        <authorList>
            <person name="Urmite Genomes"/>
        </authorList>
    </citation>
    <scope>NUCLEOTIDE SEQUENCE [LARGE SCALE GENOMIC DNA]</scope>
    <source>
        <strain evidence="2 3">CSUR P1491</strain>
    </source>
</reference>
<evidence type="ECO:0000313" key="3">
    <source>
        <dbReference type="Proteomes" id="UP000199251"/>
    </source>
</evidence>
<protein>
    <submittedName>
        <fullName evidence="2">Uncharacterized protein</fullName>
    </submittedName>
</protein>